<dbReference type="NCBIfam" id="TIGR00217">
    <property type="entry name" value="malQ"/>
    <property type="match status" value="1"/>
</dbReference>
<dbReference type="InterPro" id="IPR003385">
    <property type="entry name" value="Glyco_hydro_77"/>
</dbReference>
<evidence type="ECO:0000256" key="3">
    <source>
        <dbReference type="ARBA" id="ARBA00012560"/>
    </source>
</evidence>
<keyword evidence="6 10" id="KW-0808">Transferase</keyword>
<dbReference type="Gene3D" id="3.20.20.80">
    <property type="entry name" value="Glycosidases"/>
    <property type="match status" value="1"/>
</dbReference>
<dbReference type="PANTHER" id="PTHR32438:SF5">
    <property type="entry name" value="4-ALPHA-GLUCANOTRANSFERASE DPE1, CHLOROPLASTIC_AMYLOPLASTIC"/>
    <property type="match status" value="1"/>
</dbReference>
<dbReference type="GO" id="GO:0005975">
    <property type="term" value="P:carbohydrate metabolic process"/>
    <property type="evidence" value="ECO:0007669"/>
    <property type="project" value="InterPro"/>
</dbReference>
<dbReference type="SUPFAM" id="SSF51445">
    <property type="entry name" value="(Trans)glycosidases"/>
    <property type="match status" value="1"/>
</dbReference>
<name>A0A5C6QMR7_9GAMM</name>
<evidence type="ECO:0000313" key="13">
    <source>
        <dbReference type="EMBL" id="TWX70067.1"/>
    </source>
</evidence>
<comment type="similarity">
    <text evidence="2 10">Belongs to the disproportionating enzyme family.</text>
</comment>
<evidence type="ECO:0000256" key="4">
    <source>
        <dbReference type="ARBA" id="ARBA00020295"/>
    </source>
</evidence>
<gene>
    <name evidence="13" type="primary">malQ</name>
    <name evidence="12" type="ORF">ESZ26_08050</name>
    <name evidence="13" type="ORF">ESZ27_04740</name>
</gene>
<dbReference type="Pfam" id="PF02446">
    <property type="entry name" value="Glyco_hydro_77"/>
    <property type="match status" value="1"/>
</dbReference>
<evidence type="ECO:0000256" key="5">
    <source>
        <dbReference type="ARBA" id="ARBA00022676"/>
    </source>
</evidence>
<dbReference type="InterPro" id="IPR048458">
    <property type="entry name" value="MalQ_N"/>
</dbReference>
<evidence type="ECO:0000313" key="14">
    <source>
        <dbReference type="Proteomes" id="UP000321525"/>
    </source>
</evidence>
<feature type="domain" description="MalQ N-terminal beta-sandwich" evidence="11">
    <location>
        <begin position="78"/>
        <end position="160"/>
    </location>
</feature>
<dbReference type="EC" id="2.4.1.25" evidence="3 10"/>
<dbReference type="OrthoDB" id="9763489at2"/>
<dbReference type="EMBL" id="VOLR01000009">
    <property type="protein sequence ID" value="TWX60312.1"/>
    <property type="molecule type" value="Genomic_DNA"/>
</dbReference>
<comment type="caution">
    <text evidence="13">The sequence shown here is derived from an EMBL/GenBank/DDBJ whole genome shotgun (WGS) entry which is preliminary data.</text>
</comment>
<evidence type="ECO:0000313" key="15">
    <source>
        <dbReference type="Proteomes" id="UP000321917"/>
    </source>
</evidence>
<evidence type="ECO:0000259" key="11">
    <source>
        <dbReference type="Pfam" id="PF21226"/>
    </source>
</evidence>
<proteinExistence type="inferred from homology"/>
<dbReference type="PANTHER" id="PTHR32438">
    <property type="entry name" value="4-ALPHA-GLUCANOTRANSFERASE DPE1, CHLOROPLASTIC/AMYLOPLASTIC"/>
    <property type="match status" value="1"/>
</dbReference>
<dbReference type="Pfam" id="PF21226">
    <property type="entry name" value="MalQ_N"/>
    <property type="match status" value="1"/>
</dbReference>
<dbReference type="EMBL" id="VOLQ01000006">
    <property type="protein sequence ID" value="TWX70067.1"/>
    <property type="molecule type" value="Genomic_DNA"/>
</dbReference>
<evidence type="ECO:0000256" key="6">
    <source>
        <dbReference type="ARBA" id="ARBA00022679"/>
    </source>
</evidence>
<evidence type="ECO:0000256" key="9">
    <source>
        <dbReference type="ARBA" id="ARBA00031501"/>
    </source>
</evidence>
<evidence type="ECO:0000313" key="12">
    <source>
        <dbReference type="EMBL" id="TWX60312.1"/>
    </source>
</evidence>
<dbReference type="Proteomes" id="UP000321917">
    <property type="component" value="Unassembled WGS sequence"/>
</dbReference>
<evidence type="ECO:0000256" key="8">
    <source>
        <dbReference type="ARBA" id="ARBA00031423"/>
    </source>
</evidence>
<comment type="catalytic activity">
    <reaction evidence="1 10">
        <text>Transfers a segment of a (1-&gt;4)-alpha-D-glucan to a new position in an acceptor, which may be glucose or a (1-&gt;4)-alpha-D-glucan.</text>
        <dbReference type="EC" id="2.4.1.25"/>
    </reaction>
</comment>
<keyword evidence="14" id="KW-1185">Reference proteome</keyword>
<reference evidence="13 15" key="1">
    <citation type="submission" date="2019-07" db="EMBL/GenBank/DDBJ databases">
        <title>Genomes of sea-ice associated Colwellia species.</title>
        <authorList>
            <person name="Bowman J.P."/>
        </authorList>
    </citation>
    <scope>NUCLEOTIDE SEQUENCE [LARGE SCALE GENOMIC DNA]</scope>
    <source>
        <strain evidence="12 14">ACAM 607</strain>
        <strain evidence="13 15">IC036</strain>
    </source>
</reference>
<evidence type="ECO:0000256" key="10">
    <source>
        <dbReference type="RuleBase" id="RU361207"/>
    </source>
</evidence>
<keyword evidence="5 10" id="KW-0328">Glycosyltransferase</keyword>
<sequence>MNLIEKLADLVGFHRSYTDSYGHQVPANEGARHSLLCAMGYDLSNDHTINNSITALQEDSWRKMLPGVHIAKLEEDSHTIIISLAVDESLQVAWQITTEQSEILTGEVLVSELIFQEKNQLADKEYLKFSLTLPLLAQGYHKLKLTYGQQTASCHLIFAPKTCYSPQEASAEKMWGYAAQLYSLKSESNWGMGDFGDLKTLVKKSAEQGATVIGLNPLHPLYQNNPAHRSPYSPTSRCFLNSLYIDVTQVPNFSSCKAAQQRFNSDEFQAKVNFVRNTELIDYPGVADVKFEIIELLFADFIQTNKGQKVSASYQEFNDFKAEQGDDLLLLTTFDALYEHFRKLDFNAYGWKMWPSEFQSPHSAQVAAFQQQHAKRLDYFAFLQWLAHRQLTDVAAITAQAGMPIGLYLDLAVGCDGSGVDVWSDKDVYVSGAAVGAPPDAMNTLGQDWGLTPINPVALQQQGYLPLIKALRSNMQYAGALRIDHILGLMRQYWVAPGMKADQGVYITFPFKDILRIIALESRRNDCVVIGEDLGTVPDGFSEIMAAAGLLSYKVLFFERWESGLFKRPELYPAQSMVTVSTHDLPTLTGWWTGRDLHWRQVLNLYPSEEMGQQERGARIEDRSLLVAALADLDVIDVTKAPQQSPAVMNTELSIAVQKYMAKAPSHIQLIPLEDALEIVEQVNIPGTIDEHPNWRQKLPVTMTEFWQKDSVKSLAQAMQKARPKS</sequence>
<evidence type="ECO:0000256" key="7">
    <source>
        <dbReference type="ARBA" id="ARBA00023277"/>
    </source>
</evidence>
<dbReference type="GO" id="GO:0004134">
    <property type="term" value="F:4-alpha-glucanotransferase activity"/>
    <property type="evidence" value="ECO:0007669"/>
    <property type="project" value="UniProtKB-EC"/>
</dbReference>
<protein>
    <recommendedName>
        <fullName evidence="4 10">4-alpha-glucanotransferase</fullName>
        <ecNumber evidence="3 10">2.4.1.25</ecNumber>
    </recommendedName>
    <alternativeName>
        <fullName evidence="8 10">Amylomaltase</fullName>
    </alternativeName>
    <alternativeName>
        <fullName evidence="9 10">Disproportionating enzyme</fullName>
    </alternativeName>
</protein>
<evidence type="ECO:0000256" key="2">
    <source>
        <dbReference type="ARBA" id="ARBA00005684"/>
    </source>
</evidence>
<dbReference type="AlphaFoldDB" id="A0A5C6QMR7"/>
<keyword evidence="7 10" id="KW-0119">Carbohydrate metabolism</keyword>
<dbReference type="Proteomes" id="UP000321525">
    <property type="component" value="Unassembled WGS sequence"/>
</dbReference>
<dbReference type="InterPro" id="IPR017853">
    <property type="entry name" value="GH"/>
</dbReference>
<accession>A0A5C6QMR7</accession>
<evidence type="ECO:0000256" key="1">
    <source>
        <dbReference type="ARBA" id="ARBA00000439"/>
    </source>
</evidence>
<organism evidence="13 15">
    <name type="scientific">Colwellia hornerae</name>
    <dbReference type="NCBI Taxonomy" id="89402"/>
    <lineage>
        <taxon>Bacteria</taxon>
        <taxon>Pseudomonadati</taxon>
        <taxon>Pseudomonadota</taxon>
        <taxon>Gammaproteobacteria</taxon>
        <taxon>Alteromonadales</taxon>
        <taxon>Colwelliaceae</taxon>
        <taxon>Colwellia</taxon>
    </lineage>
</organism>
<dbReference type="RefSeq" id="WP_146799229.1">
    <property type="nucleotide sequence ID" value="NZ_VOLP01000010.1"/>
</dbReference>